<proteinExistence type="inferred from homology"/>
<protein>
    <submittedName>
        <fullName evidence="6">Transcription initiation factor IIA large subunit</fullName>
    </submittedName>
</protein>
<dbReference type="AlphaFoldDB" id="A0AAN6NGE1"/>
<evidence type="ECO:0000313" key="6">
    <source>
        <dbReference type="EMBL" id="KAK3943673.1"/>
    </source>
</evidence>
<feature type="compositionally biased region" description="Acidic residues" evidence="5">
    <location>
        <begin position="367"/>
        <end position="401"/>
    </location>
</feature>
<evidence type="ECO:0000256" key="4">
    <source>
        <dbReference type="ARBA" id="ARBA00023242"/>
    </source>
</evidence>
<dbReference type="SUPFAM" id="SSF50784">
    <property type="entry name" value="Transcription factor IIA (TFIIA), beta-barrel domain"/>
    <property type="match status" value="1"/>
</dbReference>
<dbReference type="Gene3D" id="2.30.18.10">
    <property type="entry name" value="Transcription factor IIA (TFIIA), beta-barrel domain"/>
    <property type="match status" value="1"/>
</dbReference>
<accession>A0AAN6NGE1</accession>
<feature type="region of interest" description="Disordered" evidence="5">
    <location>
        <begin position="338"/>
        <end position="401"/>
    </location>
</feature>
<dbReference type="CDD" id="cd07976">
    <property type="entry name" value="TFIIA_alpha_beta_like"/>
    <property type="match status" value="2"/>
</dbReference>
<dbReference type="Proteomes" id="UP001303473">
    <property type="component" value="Unassembled WGS sequence"/>
</dbReference>
<reference evidence="7" key="1">
    <citation type="journal article" date="2023" name="Mol. Phylogenet. Evol.">
        <title>Genome-scale phylogeny and comparative genomics of the fungal order Sordariales.</title>
        <authorList>
            <person name="Hensen N."/>
            <person name="Bonometti L."/>
            <person name="Westerberg I."/>
            <person name="Brannstrom I.O."/>
            <person name="Guillou S."/>
            <person name="Cros-Aarteil S."/>
            <person name="Calhoun S."/>
            <person name="Haridas S."/>
            <person name="Kuo A."/>
            <person name="Mondo S."/>
            <person name="Pangilinan J."/>
            <person name="Riley R."/>
            <person name="LaButti K."/>
            <person name="Andreopoulos B."/>
            <person name="Lipzen A."/>
            <person name="Chen C."/>
            <person name="Yan M."/>
            <person name="Daum C."/>
            <person name="Ng V."/>
            <person name="Clum A."/>
            <person name="Steindorff A."/>
            <person name="Ohm R.A."/>
            <person name="Martin F."/>
            <person name="Silar P."/>
            <person name="Natvig D.O."/>
            <person name="Lalanne C."/>
            <person name="Gautier V."/>
            <person name="Ament-Velasquez S.L."/>
            <person name="Kruys A."/>
            <person name="Hutchinson M.I."/>
            <person name="Powell A.J."/>
            <person name="Barry K."/>
            <person name="Miller A.N."/>
            <person name="Grigoriev I.V."/>
            <person name="Debuchy R."/>
            <person name="Gladieux P."/>
            <person name="Hiltunen Thoren M."/>
            <person name="Johannesson H."/>
        </authorList>
    </citation>
    <scope>NUCLEOTIDE SEQUENCE [LARGE SCALE GENOMIC DNA]</scope>
    <source>
        <strain evidence="7">CBS 340.73</strain>
    </source>
</reference>
<dbReference type="PANTHER" id="PTHR12694">
    <property type="entry name" value="TRANSCRIPTION INITIATION FACTOR IIA SUBUNIT 1"/>
    <property type="match status" value="1"/>
</dbReference>
<gene>
    <name evidence="6" type="ORF">QBC46DRAFT_27942</name>
</gene>
<sequence>MSNAAVGAVYEHIINEVISAVRIDFEEAGVDEAALDELKKNWQRKLSALNIAQFPWDPKPEAANVVQQHAPVAIPNTPQNVAAPPQQHASYTQATLSPPQHHQQTPQPLTLPGGNVQQQQQGTNGVHIKTEPGVPQQPKQDPPQPIIKQEPGTAPQNPNAHPAYPGPARGMAAQRAAQALESQYGARAAASISAIHHGMGSQMNNNPAGQPVQPHQQQQQQMYHQQQGQHAQRPPQQGQQQIPQQQLNAQQQYRQGVAAQMMQQRMQQQQHQHQQQANGGQNALHAAQTDGPTDDSAFDAVLMQRGPDGKPVNMGRVEIDNILHSQLAARAKQMEGGGLMLPLKEATKTRNLPSKRPKETGASQVDGPDDDDLKDEEVDEDAINSDLDDPEDENIVDEDDDELPHMMLCMYDKVQRVKNKWKCTLKDGVLTVNGREYVFHKATGEYEW</sequence>
<comment type="caution">
    <text evidence="6">The sequence shown here is derived from an EMBL/GenBank/DDBJ whole genome shotgun (WGS) entry which is preliminary data.</text>
</comment>
<dbReference type="FunFam" id="2.30.18.10:FF:000006">
    <property type="entry name" value="Transcription factor TFIIA complex subunit Toa1"/>
    <property type="match status" value="1"/>
</dbReference>
<dbReference type="SUPFAM" id="SSF47396">
    <property type="entry name" value="Transcription factor IIA (TFIIA), alpha-helical domain"/>
    <property type="match status" value="1"/>
</dbReference>
<comment type="subcellular location">
    <subcellularLocation>
        <location evidence="1">Nucleus</location>
    </subcellularLocation>
</comment>
<dbReference type="Pfam" id="PF03153">
    <property type="entry name" value="TFIIA"/>
    <property type="match status" value="1"/>
</dbReference>
<evidence type="ECO:0000256" key="5">
    <source>
        <dbReference type="SAM" id="MobiDB-lite"/>
    </source>
</evidence>
<keyword evidence="4" id="KW-0539">Nucleus</keyword>
<dbReference type="EMBL" id="MU853764">
    <property type="protein sequence ID" value="KAK3943673.1"/>
    <property type="molecule type" value="Genomic_DNA"/>
</dbReference>
<feature type="compositionally biased region" description="Low complexity" evidence="5">
    <location>
        <begin position="166"/>
        <end position="176"/>
    </location>
</feature>
<feature type="compositionally biased region" description="Polar residues" evidence="5">
    <location>
        <begin position="87"/>
        <end position="97"/>
    </location>
</feature>
<feature type="compositionally biased region" description="Low complexity" evidence="5">
    <location>
        <begin position="207"/>
        <end position="288"/>
    </location>
</feature>
<dbReference type="PANTHER" id="PTHR12694:SF8">
    <property type="entry name" value="TRANSCRIPTION INITIATION FACTOR IIA SUBUNIT 1"/>
    <property type="match status" value="1"/>
</dbReference>
<evidence type="ECO:0000256" key="1">
    <source>
        <dbReference type="ARBA" id="ARBA00004123"/>
    </source>
</evidence>
<feature type="compositionally biased region" description="Low complexity" evidence="5">
    <location>
        <begin position="98"/>
        <end position="126"/>
    </location>
</feature>
<keyword evidence="7" id="KW-1185">Reference proteome</keyword>
<feature type="region of interest" description="Disordered" evidence="5">
    <location>
        <begin position="75"/>
        <end position="176"/>
    </location>
</feature>
<name>A0AAN6NGE1_9PEZI</name>
<keyword evidence="3" id="KW-0804">Transcription</keyword>
<feature type="region of interest" description="Disordered" evidence="5">
    <location>
        <begin position="198"/>
        <end position="298"/>
    </location>
</feature>
<comment type="similarity">
    <text evidence="2">Belongs to the TFIIA subunit 1 family.</text>
</comment>
<evidence type="ECO:0000256" key="3">
    <source>
        <dbReference type="ARBA" id="ARBA00023163"/>
    </source>
</evidence>
<dbReference type="SMART" id="SM01371">
    <property type="entry name" value="TFIIA"/>
    <property type="match status" value="1"/>
</dbReference>
<organism evidence="6 7">
    <name type="scientific">Diplogelasinospora grovesii</name>
    <dbReference type="NCBI Taxonomy" id="303347"/>
    <lineage>
        <taxon>Eukaryota</taxon>
        <taxon>Fungi</taxon>
        <taxon>Dikarya</taxon>
        <taxon>Ascomycota</taxon>
        <taxon>Pezizomycotina</taxon>
        <taxon>Sordariomycetes</taxon>
        <taxon>Sordariomycetidae</taxon>
        <taxon>Sordariales</taxon>
        <taxon>Diplogelasinosporaceae</taxon>
        <taxon>Diplogelasinospora</taxon>
    </lineage>
</organism>
<evidence type="ECO:0000256" key="2">
    <source>
        <dbReference type="ARBA" id="ARBA00010059"/>
    </source>
</evidence>
<dbReference type="GO" id="GO:0006367">
    <property type="term" value="P:transcription initiation at RNA polymerase II promoter"/>
    <property type="evidence" value="ECO:0007669"/>
    <property type="project" value="InterPro"/>
</dbReference>
<evidence type="ECO:0000313" key="7">
    <source>
        <dbReference type="Proteomes" id="UP001303473"/>
    </source>
</evidence>
<dbReference type="InterPro" id="IPR009088">
    <property type="entry name" value="TFIIA_b-brl"/>
</dbReference>
<dbReference type="Gene3D" id="1.10.287.100">
    <property type="match status" value="1"/>
</dbReference>
<dbReference type="GO" id="GO:0005672">
    <property type="term" value="C:transcription factor TFIIA complex"/>
    <property type="evidence" value="ECO:0007669"/>
    <property type="project" value="InterPro"/>
</dbReference>
<dbReference type="InterPro" id="IPR004855">
    <property type="entry name" value="TFIIA_asu/bsu"/>
</dbReference>